<feature type="compositionally biased region" description="Basic and acidic residues" evidence="1">
    <location>
        <begin position="134"/>
        <end position="143"/>
    </location>
</feature>
<evidence type="ECO:0000256" key="1">
    <source>
        <dbReference type="SAM" id="MobiDB-lite"/>
    </source>
</evidence>
<evidence type="ECO:0000313" key="3">
    <source>
        <dbReference type="Proteomes" id="UP001141806"/>
    </source>
</evidence>
<feature type="region of interest" description="Disordered" evidence="1">
    <location>
        <begin position="43"/>
        <end position="77"/>
    </location>
</feature>
<feature type="region of interest" description="Disordered" evidence="1">
    <location>
        <begin position="107"/>
        <end position="162"/>
    </location>
</feature>
<dbReference type="EMBL" id="JAMYWD010000004">
    <property type="protein sequence ID" value="KAJ4973086.1"/>
    <property type="molecule type" value="Genomic_DNA"/>
</dbReference>
<organism evidence="2 3">
    <name type="scientific">Protea cynaroides</name>
    <dbReference type="NCBI Taxonomy" id="273540"/>
    <lineage>
        <taxon>Eukaryota</taxon>
        <taxon>Viridiplantae</taxon>
        <taxon>Streptophyta</taxon>
        <taxon>Embryophyta</taxon>
        <taxon>Tracheophyta</taxon>
        <taxon>Spermatophyta</taxon>
        <taxon>Magnoliopsida</taxon>
        <taxon>Proteales</taxon>
        <taxon>Proteaceae</taxon>
        <taxon>Protea</taxon>
    </lineage>
</organism>
<sequence length="182" mass="19986">MTIQHETSQRQTVQSSDAEISNDPLELKVNAVIDALRSEAKGFGGESVTVSKKKKRSQSDNLIKKTSNGEEDDNNDNIPEVVFETVDGNNVKVKPNEKIAALSIPTVKPAESRSDITTNDCIDHVSGTSGGQYEETKNMEDYPKSLVPDGDLSRCSEPDKVKSIQLSESQQAQMMDQMDQKP</sequence>
<keyword evidence="3" id="KW-1185">Reference proteome</keyword>
<protein>
    <submittedName>
        <fullName evidence="2">Uncharacterized protein</fullName>
    </submittedName>
</protein>
<name>A0A9Q0KMU9_9MAGN</name>
<proteinExistence type="predicted"/>
<reference evidence="2" key="1">
    <citation type="journal article" date="2023" name="Plant J.">
        <title>The genome of the king protea, Protea cynaroides.</title>
        <authorList>
            <person name="Chang J."/>
            <person name="Duong T.A."/>
            <person name="Schoeman C."/>
            <person name="Ma X."/>
            <person name="Roodt D."/>
            <person name="Barker N."/>
            <person name="Li Z."/>
            <person name="Van de Peer Y."/>
            <person name="Mizrachi E."/>
        </authorList>
    </citation>
    <scope>NUCLEOTIDE SEQUENCE</scope>
    <source>
        <tissue evidence="2">Young leaves</tissue>
    </source>
</reference>
<comment type="caution">
    <text evidence="2">The sequence shown here is derived from an EMBL/GenBank/DDBJ whole genome shotgun (WGS) entry which is preliminary data.</text>
</comment>
<feature type="compositionally biased region" description="Polar residues" evidence="1">
    <location>
        <begin position="1"/>
        <end position="19"/>
    </location>
</feature>
<dbReference type="AlphaFoldDB" id="A0A9Q0KMU9"/>
<feature type="region of interest" description="Disordered" evidence="1">
    <location>
        <begin position="1"/>
        <end position="24"/>
    </location>
</feature>
<accession>A0A9Q0KMU9</accession>
<gene>
    <name evidence="2" type="ORF">NE237_006260</name>
</gene>
<dbReference type="Proteomes" id="UP001141806">
    <property type="component" value="Unassembled WGS sequence"/>
</dbReference>
<feature type="compositionally biased region" description="Basic and acidic residues" evidence="1">
    <location>
        <begin position="151"/>
        <end position="162"/>
    </location>
</feature>
<evidence type="ECO:0000313" key="2">
    <source>
        <dbReference type="EMBL" id="KAJ4973086.1"/>
    </source>
</evidence>